<evidence type="ECO:0008006" key="3">
    <source>
        <dbReference type="Google" id="ProtNLM"/>
    </source>
</evidence>
<evidence type="ECO:0000313" key="2">
    <source>
        <dbReference type="Proteomes" id="UP000199420"/>
    </source>
</evidence>
<keyword evidence="2" id="KW-1185">Reference proteome</keyword>
<name>A0A1H6SIZ0_9GAMM</name>
<evidence type="ECO:0000313" key="1">
    <source>
        <dbReference type="EMBL" id="SEI67823.1"/>
    </source>
</evidence>
<reference evidence="1 2" key="1">
    <citation type="submission" date="2016-10" db="EMBL/GenBank/DDBJ databases">
        <authorList>
            <person name="de Groot N.N."/>
        </authorList>
    </citation>
    <scope>NUCLEOTIDE SEQUENCE [LARGE SCALE GENOMIC DNA]</scope>
    <source>
        <strain evidence="1 2">DSM 26515</strain>
    </source>
</reference>
<dbReference type="EMBL" id="FNYC01000002">
    <property type="protein sequence ID" value="SEI67823.1"/>
    <property type="molecule type" value="Genomic_DNA"/>
</dbReference>
<organism evidence="1 2">
    <name type="scientific">Frateuria terrea</name>
    <dbReference type="NCBI Taxonomy" id="529704"/>
    <lineage>
        <taxon>Bacteria</taxon>
        <taxon>Pseudomonadati</taxon>
        <taxon>Pseudomonadota</taxon>
        <taxon>Gammaproteobacteria</taxon>
        <taxon>Lysobacterales</taxon>
        <taxon>Rhodanobacteraceae</taxon>
        <taxon>Frateuria</taxon>
    </lineage>
</organism>
<dbReference type="AlphaFoldDB" id="A0A1H6SIZ0"/>
<accession>A0A1H6SIZ0</accession>
<sequence length="159" mass="18055">MDTKAVVRRLGRGAERGFDFNEESRAFNLLAHFQLVELSLKVYIGTAHRLIAARVDGLMPYNFDERSLERAPLERLLSMFKVVNSNGPLQKRLAGLVDKRNDVAHQMLLPHFGVPRRHADIRRCHDELKAVQESLDRAMKFLAREIVSLKEAPGRASGP</sequence>
<dbReference type="Proteomes" id="UP000199420">
    <property type="component" value="Unassembled WGS sequence"/>
</dbReference>
<gene>
    <name evidence="1" type="ORF">SAMN04487997_1433</name>
</gene>
<proteinExistence type="predicted"/>
<dbReference type="STRING" id="529704.SAMN02927913_1348"/>
<protein>
    <recommendedName>
        <fullName evidence="3">RiboL-PSP-HEPN domain-containing protein</fullName>
    </recommendedName>
</protein>
<dbReference type="RefSeq" id="WP_091335163.1">
    <property type="nucleotide sequence ID" value="NZ_FNYC01000002.1"/>
</dbReference>